<proteinExistence type="predicted"/>
<dbReference type="EMBL" id="CP113520">
    <property type="protein sequence ID" value="WAJ28178.1"/>
    <property type="molecule type" value="Genomic_DNA"/>
</dbReference>
<gene>
    <name evidence="1" type="ORF">OXU80_25705</name>
</gene>
<accession>A0ACD4NN94</accession>
<protein>
    <submittedName>
        <fullName evidence="1">Cysteine hydrolase</fullName>
    </submittedName>
</protein>
<keyword evidence="1" id="KW-0378">Hydrolase</keyword>
<dbReference type="Proteomes" id="UP001163223">
    <property type="component" value="Chromosome"/>
</dbReference>
<evidence type="ECO:0000313" key="2">
    <source>
        <dbReference type="Proteomes" id="UP001163223"/>
    </source>
</evidence>
<sequence>MTQQWSREVSLDPRQSALLFVDVQNYAVHRDGAEFKEGGGAQAERFAYYLERLERVALPNMTRLQAGFRAAGIEVLYTVIENLTADGRDRSLDYKISGIDVPKGSWDGQVHASIQPGADEIVIRKTSSSVFISTNIDYVLRNLGIRQLVICGVVSDQCVESAVRDACDLGYLVTLVPDACATYSADRQAASVRAIAGYCRQRDTDALLAELAALPR</sequence>
<name>A0ACD4NN94_9HYPH</name>
<evidence type="ECO:0000313" key="1">
    <source>
        <dbReference type="EMBL" id="WAJ28178.1"/>
    </source>
</evidence>
<keyword evidence="2" id="KW-1185">Reference proteome</keyword>
<reference evidence="1" key="1">
    <citation type="submission" date="2022-11" db="EMBL/GenBank/DDBJ databases">
        <title>beta-Carotene-producing bacterium, Jeongeuplla avenae sp. nov., alleviates the salt stress of Arabidopsis seedlings.</title>
        <authorList>
            <person name="Jiang L."/>
            <person name="Lee J."/>
        </authorList>
    </citation>
    <scope>NUCLEOTIDE SEQUENCE</scope>
    <source>
        <strain evidence="1">DY_R2A_6</strain>
    </source>
</reference>
<organism evidence="1 2">
    <name type="scientific">Antarcticirhabdus aurantiaca</name>
    <dbReference type="NCBI Taxonomy" id="2606717"/>
    <lineage>
        <taxon>Bacteria</taxon>
        <taxon>Pseudomonadati</taxon>
        <taxon>Pseudomonadota</taxon>
        <taxon>Alphaproteobacteria</taxon>
        <taxon>Hyphomicrobiales</taxon>
        <taxon>Aurantimonadaceae</taxon>
        <taxon>Antarcticirhabdus</taxon>
    </lineage>
</organism>